<reference evidence="1 2" key="1">
    <citation type="submission" date="2018-01" db="EMBL/GenBank/DDBJ databases">
        <authorList>
            <person name="Gaut B.S."/>
            <person name="Morton B.R."/>
            <person name="Clegg M.T."/>
            <person name="Duvall M.R."/>
        </authorList>
    </citation>
    <scope>NUCLEOTIDE SEQUENCE [LARGE SCALE GENOMIC DNA]</scope>
    <source>
        <strain evidence="1">Cupriavidus taiwanensis cmp 52</strain>
    </source>
</reference>
<dbReference type="AlphaFoldDB" id="A0A375IYR1"/>
<accession>A0A375IYR1</accession>
<protein>
    <submittedName>
        <fullName evidence="1">Uncharacterized protein</fullName>
    </submittedName>
</protein>
<sequence>MRIQSSSTSPGGVAEWLCSGLQSRVRRFDSDLRLQLQAKRRLLAPFLFSPAAFMDRLCRPDVAGMLHYSCRTLFGGLRGLARGAACQSPSPIRDTPPACPGPLRHFPFFPVPMLLPMVAATVPR</sequence>
<gene>
    <name evidence="1" type="ORF">CBM2634_A170211</name>
</gene>
<dbReference type="Proteomes" id="UP000256805">
    <property type="component" value="Unassembled WGS sequence"/>
</dbReference>
<evidence type="ECO:0000313" key="2">
    <source>
        <dbReference type="Proteomes" id="UP000256805"/>
    </source>
</evidence>
<evidence type="ECO:0000313" key="1">
    <source>
        <dbReference type="EMBL" id="SPR97481.1"/>
    </source>
</evidence>
<name>A0A375IYR1_9BURK</name>
<organism evidence="1 2">
    <name type="scientific">Cupriavidus taiwanensis</name>
    <dbReference type="NCBI Taxonomy" id="164546"/>
    <lineage>
        <taxon>Bacteria</taxon>
        <taxon>Pseudomonadati</taxon>
        <taxon>Pseudomonadota</taxon>
        <taxon>Betaproteobacteria</taxon>
        <taxon>Burkholderiales</taxon>
        <taxon>Burkholderiaceae</taxon>
        <taxon>Cupriavidus</taxon>
    </lineage>
</organism>
<proteinExistence type="predicted"/>
<dbReference type="EMBL" id="OVTA01000009">
    <property type="protein sequence ID" value="SPR97481.1"/>
    <property type="molecule type" value="Genomic_DNA"/>
</dbReference>